<organism evidence="9 12">
    <name type="scientific">Octopus sinensis</name>
    <name type="common">East Asian common octopus</name>
    <dbReference type="NCBI Taxonomy" id="2607531"/>
    <lineage>
        <taxon>Eukaryota</taxon>
        <taxon>Metazoa</taxon>
        <taxon>Spiralia</taxon>
        <taxon>Lophotrochozoa</taxon>
        <taxon>Mollusca</taxon>
        <taxon>Cephalopoda</taxon>
        <taxon>Coleoidea</taxon>
        <taxon>Octopodiformes</taxon>
        <taxon>Octopoda</taxon>
        <taxon>Incirrata</taxon>
        <taxon>Octopodidae</taxon>
        <taxon>Octopus</taxon>
    </lineage>
</organism>
<feature type="domain" description="FAD dependent oxidoreductase" evidence="8">
    <location>
        <begin position="4"/>
        <end position="321"/>
    </location>
</feature>
<evidence type="ECO:0000313" key="13">
    <source>
        <dbReference type="RefSeq" id="XP_029653457.1"/>
    </source>
</evidence>
<evidence type="ECO:0000256" key="2">
    <source>
        <dbReference type="ARBA" id="ARBA00004253"/>
    </source>
</evidence>
<comment type="cofactor">
    <cofactor evidence="1 7">
        <name>FAD</name>
        <dbReference type="ChEBI" id="CHEBI:57692"/>
    </cofactor>
</comment>
<dbReference type="RefSeq" id="XP_029653457.1">
    <property type="nucleotide sequence ID" value="XM_029797597.2"/>
</dbReference>
<dbReference type="InterPro" id="IPR006076">
    <property type="entry name" value="FAD-dep_OxRdtase"/>
</dbReference>
<dbReference type="GO" id="GO:0005782">
    <property type="term" value="C:peroxisomal matrix"/>
    <property type="evidence" value="ECO:0007669"/>
    <property type="project" value="UniProtKB-SubCell"/>
</dbReference>
<feature type="binding site" evidence="7">
    <location>
        <begin position="42"/>
        <end position="43"/>
    </location>
    <ligand>
        <name>FAD</name>
        <dbReference type="ChEBI" id="CHEBI:57692"/>
    </ligand>
</feature>
<comment type="similarity">
    <text evidence="3">Belongs to the DAMOX/DASOX family.</text>
</comment>
<feature type="binding site" evidence="7">
    <location>
        <position position="276"/>
    </location>
    <ligand>
        <name>D-dopa</name>
        <dbReference type="ChEBI" id="CHEBI:149689"/>
    </ligand>
</feature>
<comment type="subcellular location">
    <subcellularLocation>
        <location evidence="2">Peroxisome matrix</location>
    </subcellularLocation>
</comment>
<evidence type="ECO:0000313" key="9">
    <source>
        <dbReference type="Proteomes" id="UP000515154"/>
    </source>
</evidence>
<dbReference type="GO" id="GO:0003884">
    <property type="term" value="F:D-amino-acid oxidase activity"/>
    <property type="evidence" value="ECO:0007669"/>
    <property type="project" value="InterPro"/>
</dbReference>
<keyword evidence="4" id="KW-0285">Flavoprotein</keyword>
<evidence type="ECO:0000256" key="5">
    <source>
        <dbReference type="ARBA" id="ARBA00022827"/>
    </source>
</evidence>
<dbReference type="Pfam" id="PF01266">
    <property type="entry name" value="DAO"/>
    <property type="match status" value="1"/>
</dbReference>
<dbReference type="AlphaFoldDB" id="A0A6P7TXE1"/>
<accession>A0A6P7TXE1</accession>
<dbReference type="Gene3D" id="3.40.50.720">
    <property type="entry name" value="NAD(P)-binding Rossmann-like Domain"/>
    <property type="match status" value="1"/>
</dbReference>
<keyword evidence="6" id="KW-0560">Oxidoreductase</keyword>
<dbReference type="RefSeq" id="XP_029653455.1">
    <property type="nucleotide sequence ID" value="XM_029797595.2"/>
</dbReference>
<dbReference type="PANTHER" id="PTHR11530:SF11">
    <property type="entry name" value="D-ASPARTATE OXIDASE"/>
    <property type="match status" value="1"/>
</dbReference>
<dbReference type="Gene3D" id="3.30.9.10">
    <property type="entry name" value="D-Amino Acid Oxidase, subunit A, domain 2"/>
    <property type="match status" value="1"/>
</dbReference>
<evidence type="ECO:0000313" key="10">
    <source>
        <dbReference type="RefSeq" id="XP_029653454.1"/>
    </source>
</evidence>
<dbReference type="PANTHER" id="PTHR11530">
    <property type="entry name" value="D-AMINO ACID OXIDASE"/>
    <property type="match status" value="1"/>
</dbReference>
<dbReference type="SUPFAM" id="SSF51971">
    <property type="entry name" value="Nucleotide-binding domain"/>
    <property type="match status" value="1"/>
</dbReference>
<name>A0A6P7TXE1_9MOLL</name>
<keyword evidence="5 7" id="KW-0274">FAD</keyword>
<proteinExistence type="inferred from homology"/>
<feature type="binding site" evidence="7">
    <location>
        <position position="306"/>
    </location>
    <ligand>
        <name>D-dopa</name>
        <dbReference type="ChEBI" id="CHEBI:149689"/>
    </ligand>
</feature>
<feature type="binding site" evidence="7">
    <location>
        <begin position="305"/>
        <end position="310"/>
    </location>
    <ligand>
        <name>FAD</name>
        <dbReference type="ChEBI" id="CHEBI:57692"/>
    </ligand>
</feature>
<sequence length="336" mass="37609">MVRKICVLGAGIIGLYSAVRILEDLQNVDVTVIAEKFSPNNTSDVAAGFWIPHKMGSTNISLIKRWGDETFQYLLNLHESPMASELGIQLVSGYHLNSRQVNPFWKDTVFNLRDLTPEENKLFPNYTNNRFFTSIIVCGTLYLKWLMGRFISLGGKVKSKKLESLSEVMADFDIVVNCCGLGNYHLINDRQMTPIRGQVIRVNAPWIKHFYVASGVDKPVYIFPSKNYVVLGGTSQEGNWDTTPNEEDQRHILDSCAQVVPSLKNVEILETRVGLRPFRKETRLDQETVTFNGRTIQVINNYGHGGCGLTTFVGCAKDVVAMIRGAGVAPRYGAKL</sequence>
<dbReference type="PIRSF" id="PIRSF000189">
    <property type="entry name" value="D-aa_oxidase"/>
    <property type="match status" value="1"/>
</dbReference>
<evidence type="ECO:0000313" key="12">
    <source>
        <dbReference type="RefSeq" id="XP_029653456.1"/>
    </source>
</evidence>
<dbReference type="GO" id="GO:0071949">
    <property type="term" value="F:FAD binding"/>
    <property type="evidence" value="ECO:0007669"/>
    <property type="project" value="InterPro"/>
</dbReference>
<evidence type="ECO:0000313" key="11">
    <source>
        <dbReference type="RefSeq" id="XP_029653455.1"/>
    </source>
</evidence>
<evidence type="ECO:0000256" key="7">
    <source>
        <dbReference type="PIRSR" id="PIRSR000189-1"/>
    </source>
</evidence>
<evidence type="ECO:0000259" key="8">
    <source>
        <dbReference type="Pfam" id="PF01266"/>
    </source>
</evidence>
<evidence type="ECO:0000256" key="1">
    <source>
        <dbReference type="ARBA" id="ARBA00001974"/>
    </source>
</evidence>
<dbReference type="Proteomes" id="UP000515154">
    <property type="component" value="Linkage group LG30"/>
</dbReference>
<evidence type="ECO:0000256" key="6">
    <source>
        <dbReference type="ARBA" id="ARBA00023002"/>
    </source>
</evidence>
<dbReference type="RefSeq" id="XP_029653456.1">
    <property type="nucleotide sequence ID" value="XM_029797596.2"/>
</dbReference>
<dbReference type="KEGG" id="osn:115226586"/>
<evidence type="ECO:0000256" key="4">
    <source>
        <dbReference type="ARBA" id="ARBA00022630"/>
    </source>
</evidence>
<dbReference type="GO" id="GO:0019478">
    <property type="term" value="P:D-amino acid catabolic process"/>
    <property type="evidence" value="ECO:0007669"/>
    <property type="project" value="TreeGrafter"/>
</dbReference>
<feature type="binding site" evidence="7">
    <location>
        <position position="221"/>
    </location>
    <ligand>
        <name>D-dopa</name>
        <dbReference type="ChEBI" id="CHEBI:149689"/>
    </ligand>
</feature>
<evidence type="ECO:0000256" key="3">
    <source>
        <dbReference type="ARBA" id="ARBA00006730"/>
    </source>
</evidence>
<reference evidence="10 11" key="1">
    <citation type="submission" date="2025-08" db="UniProtKB">
        <authorList>
            <consortium name="RefSeq"/>
        </authorList>
    </citation>
    <scope>IDENTIFICATION</scope>
</reference>
<dbReference type="SUPFAM" id="SSF54373">
    <property type="entry name" value="FAD-linked reductases, C-terminal domain"/>
    <property type="match status" value="1"/>
</dbReference>
<gene>
    <name evidence="10 11 12 13" type="primary">LOC115226586</name>
</gene>
<keyword evidence="9" id="KW-1185">Reference proteome</keyword>
<protein>
    <submittedName>
        <fullName evidence="10 11">D-amino-acid oxidase-like</fullName>
    </submittedName>
</protein>
<dbReference type="InterPro" id="IPR023209">
    <property type="entry name" value="DAO"/>
</dbReference>
<dbReference type="RefSeq" id="XP_029653454.1">
    <property type="nucleotide sequence ID" value="XM_029797594.2"/>
</dbReference>